<comment type="similarity">
    <text evidence="1">Belongs to the SRR1 family.</text>
</comment>
<feature type="compositionally biased region" description="Basic residues" evidence="2">
    <location>
        <begin position="21"/>
        <end position="37"/>
    </location>
</feature>
<protein>
    <submittedName>
        <fullName evidence="4">SRR1 family protein</fullName>
    </submittedName>
</protein>
<dbReference type="PANTHER" id="PTHR28626:SF3">
    <property type="entry name" value="SRR1-LIKE PROTEIN"/>
    <property type="match status" value="1"/>
</dbReference>
<dbReference type="eggNOG" id="KOG3131">
    <property type="taxonomic scope" value="Eukaryota"/>
</dbReference>
<dbReference type="Pfam" id="PF07985">
    <property type="entry name" value="SRR1"/>
    <property type="match status" value="1"/>
</dbReference>
<dbReference type="EMBL" id="CAHR02000148">
    <property type="protein sequence ID" value="CCG83446.1"/>
    <property type="molecule type" value="Genomic_DNA"/>
</dbReference>
<feature type="compositionally biased region" description="Polar residues" evidence="2">
    <location>
        <begin position="38"/>
        <end position="51"/>
    </location>
</feature>
<proteinExistence type="inferred from homology"/>
<dbReference type="GO" id="GO:0005634">
    <property type="term" value="C:nucleus"/>
    <property type="evidence" value="ECO:0007669"/>
    <property type="project" value="TreeGrafter"/>
</dbReference>
<dbReference type="OrthoDB" id="5318346at2759"/>
<comment type="caution">
    <text evidence="4">The sequence shown here is derived from an EMBL/GenBank/DDBJ whole genome shotgun (WGS) entry which is preliminary data.</text>
</comment>
<dbReference type="VEuPathDB" id="FungiDB:TAPDE_003664"/>
<evidence type="ECO:0000313" key="5">
    <source>
        <dbReference type="Proteomes" id="UP000013776"/>
    </source>
</evidence>
<evidence type="ECO:0000256" key="2">
    <source>
        <dbReference type="SAM" id="MobiDB-lite"/>
    </source>
</evidence>
<dbReference type="AlphaFoldDB" id="R4XC97"/>
<dbReference type="GO" id="GO:0005737">
    <property type="term" value="C:cytoplasm"/>
    <property type="evidence" value="ECO:0007669"/>
    <property type="project" value="TreeGrafter"/>
</dbReference>
<feature type="region of interest" description="Disordered" evidence="2">
    <location>
        <begin position="1"/>
        <end position="51"/>
    </location>
</feature>
<keyword evidence="5" id="KW-1185">Reference proteome</keyword>
<feature type="region of interest" description="Disordered" evidence="2">
    <location>
        <begin position="281"/>
        <end position="310"/>
    </location>
</feature>
<dbReference type="InterPro" id="IPR040044">
    <property type="entry name" value="SRR1L"/>
</dbReference>
<name>R4XC97_TAPDE</name>
<organism evidence="4 5">
    <name type="scientific">Taphrina deformans (strain PYCC 5710 / ATCC 11124 / CBS 356.35 / IMI 108563 / JCM 9778 / NBRC 8474)</name>
    <name type="common">Peach leaf curl fungus</name>
    <name type="synonym">Lalaria deformans</name>
    <dbReference type="NCBI Taxonomy" id="1097556"/>
    <lineage>
        <taxon>Eukaryota</taxon>
        <taxon>Fungi</taxon>
        <taxon>Dikarya</taxon>
        <taxon>Ascomycota</taxon>
        <taxon>Taphrinomycotina</taxon>
        <taxon>Taphrinomycetes</taxon>
        <taxon>Taphrinales</taxon>
        <taxon>Taphrinaceae</taxon>
        <taxon>Taphrina</taxon>
    </lineage>
</organism>
<feature type="domain" description="SRR1-like" evidence="3">
    <location>
        <begin position="87"/>
        <end position="253"/>
    </location>
</feature>
<accession>R4XC97</accession>
<dbReference type="Proteomes" id="UP000013776">
    <property type="component" value="Unassembled WGS sequence"/>
</dbReference>
<evidence type="ECO:0000259" key="3">
    <source>
        <dbReference type="Pfam" id="PF07985"/>
    </source>
</evidence>
<dbReference type="PANTHER" id="PTHR28626">
    <property type="entry name" value="SRR1-LIKE PROTEIN"/>
    <property type="match status" value="1"/>
</dbReference>
<evidence type="ECO:0000313" key="4">
    <source>
        <dbReference type="EMBL" id="CCG83446.1"/>
    </source>
</evidence>
<feature type="compositionally biased region" description="Basic and acidic residues" evidence="2">
    <location>
        <begin position="281"/>
        <end position="301"/>
    </location>
</feature>
<gene>
    <name evidence="4" type="ORF">TAPDE_003664</name>
</gene>
<dbReference type="InterPro" id="IPR012942">
    <property type="entry name" value="SRR1-like"/>
</dbReference>
<reference evidence="4 5" key="1">
    <citation type="journal article" date="2013" name="MBio">
        <title>Genome sequencing of the plant pathogen Taphrina deformans, the causal agent of peach leaf curl.</title>
        <authorList>
            <person name="Cisse O.H."/>
            <person name="Almeida J.M.G.C.F."/>
            <person name="Fonseca A."/>
            <person name="Kumar A.A."/>
            <person name="Salojaervi J."/>
            <person name="Overmyer K."/>
            <person name="Hauser P.M."/>
            <person name="Pagni M."/>
        </authorList>
    </citation>
    <scope>NUCLEOTIDE SEQUENCE [LARGE SCALE GENOMIC DNA]</scope>
    <source>
        <strain evidence="5">PYCC 5710 / ATCC 11124 / CBS 356.35 / IMI 108563 / JCM 9778 / NBRC 8474</strain>
    </source>
</reference>
<evidence type="ECO:0000256" key="1">
    <source>
        <dbReference type="ARBA" id="ARBA00009856"/>
    </source>
</evidence>
<sequence length="310" mass="34657">MTTTIPEVPTTDPDLGGFTYVKKKSRSRPTAGKKNKKVSGQTSSSHYEQTTTTVSQIKEKYESRKAILLDSQFFRDFSALFKDFLAASEDARPRKLKLLGIGTLSHNPSLTQLAFGLELATMLDIPHGEVQTSDPMYTATDTGFLRDHLGVSVVSVALGNAHTVTDRTMVFAPHVPKSVYEATLRTYWTANQLHHLTLLGNDLRHYPEIYSDGRLRRESPAILALAQGNILNVLQVPGNFEYNNVFNDLAVQWVQATAEVPNLDFEGHVIETEKFEMNQDDVGRVLDEKTNEKETSEERLLENGQESKNA</sequence>